<evidence type="ECO:0000313" key="2">
    <source>
        <dbReference type="Proteomes" id="UP000499080"/>
    </source>
</evidence>
<gene>
    <name evidence="1" type="ORF">AVEN_49370_1</name>
</gene>
<proteinExistence type="predicted"/>
<sequence length="85" mass="9921">MNHITHDVMFELVIDDQFLLDKGVLMYKQMDRSDLEFQTVANSFSINDFKNVTFQSTSTKTPLCQNQPRKKERLNLPVERAPKMG</sequence>
<comment type="caution">
    <text evidence="1">The sequence shown here is derived from an EMBL/GenBank/DDBJ whole genome shotgun (WGS) entry which is preliminary data.</text>
</comment>
<dbReference type="EMBL" id="BGPR01006178">
    <property type="protein sequence ID" value="GBN16729.1"/>
    <property type="molecule type" value="Genomic_DNA"/>
</dbReference>
<protein>
    <submittedName>
        <fullName evidence="1">Uncharacterized protein</fullName>
    </submittedName>
</protein>
<keyword evidence="2" id="KW-1185">Reference proteome</keyword>
<name>A0A4Y2LQJ7_ARAVE</name>
<organism evidence="1 2">
    <name type="scientific">Araneus ventricosus</name>
    <name type="common">Orbweaver spider</name>
    <name type="synonym">Epeira ventricosa</name>
    <dbReference type="NCBI Taxonomy" id="182803"/>
    <lineage>
        <taxon>Eukaryota</taxon>
        <taxon>Metazoa</taxon>
        <taxon>Ecdysozoa</taxon>
        <taxon>Arthropoda</taxon>
        <taxon>Chelicerata</taxon>
        <taxon>Arachnida</taxon>
        <taxon>Araneae</taxon>
        <taxon>Araneomorphae</taxon>
        <taxon>Entelegynae</taxon>
        <taxon>Araneoidea</taxon>
        <taxon>Araneidae</taxon>
        <taxon>Araneus</taxon>
    </lineage>
</organism>
<reference evidence="1 2" key="1">
    <citation type="journal article" date="2019" name="Sci. Rep.">
        <title>Orb-weaving spider Araneus ventricosus genome elucidates the spidroin gene catalogue.</title>
        <authorList>
            <person name="Kono N."/>
            <person name="Nakamura H."/>
            <person name="Ohtoshi R."/>
            <person name="Moran D.A.P."/>
            <person name="Shinohara A."/>
            <person name="Yoshida Y."/>
            <person name="Fujiwara M."/>
            <person name="Mori M."/>
            <person name="Tomita M."/>
            <person name="Arakawa K."/>
        </authorList>
    </citation>
    <scope>NUCLEOTIDE SEQUENCE [LARGE SCALE GENOMIC DNA]</scope>
</reference>
<evidence type="ECO:0000313" key="1">
    <source>
        <dbReference type="EMBL" id="GBN16729.1"/>
    </source>
</evidence>
<accession>A0A4Y2LQJ7</accession>
<dbReference type="AlphaFoldDB" id="A0A4Y2LQJ7"/>
<dbReference type="Proteomes" id="UP000499080">
    <property type="component" value="Unassembled WGS sequence"/>
</dbReference>